<evidence type="ECO:0000256" key="9">
    <source>
        <dbReference type="ARBA" id="ARBA00022679"/>
    </source>
</evidence>
<comment type="caution">
    <text evidence="26">The sequence shown here is derived from an EMBL/GenBank/DDBJ whole genome shotgun (WGS) entry which is preliminary data.</text>
</comment>
<evidence type="ECO:0000256" key="4">
    <source>
        <dbReference type="ARBA" id="ARBA00012513"/>
    </source>
</evidence>
<dbReference type="SMART" id="SM00369">
    <property type="entry name" value="LRR_TYP"/>
    <property type="match status" value="9"/>
</dbReference>
<comment type="similarity">
    <text evidence="2">Belongs to the protein kinase superfamily. Ser/Thr protein kinase family.</text>
</comment>
<dbReference type="FunFam" id="3.30.200.20:FF:000432">
    <property type="entry name" value="LRR receptor-like serine/threonine-protein kinase EFR"/>
    <property type="match status" value="1"/>
</dbReference>
<gene>
    <name evidence="26" type="ORF">RND81_09G178000</name>
</gene>
<dbReference type="Gene3D" id="1.10.510.10">
    <property type="entry name" value="Transferase(Phosphotransferase) domain 1"/>
    <property type="match status" value="1"/>
</dbReference>
<dbReference type="InterPro" id="IPR001245">
    <property type="entry name" value="Ser-Thr/Tyr_kinase_cat_dom"/>
</dbReference>
<dbReference type="FunFam" id="3.80.10.10:FF:001158">
    <property type="entry name" value="Leucine-rich repeat protein kinase family protein"/>
    <property type="match status" value="1"/>
</dbReference>
<dbReference type="SUPFAM" id="SSF56112">
    <property type="entry name" value="Protein kinase-like (PK-like)"/>
    <property type="match status" value="1"/>
</dbReference>
<dbReference type="PROSITE" id="PS00107">
    <property type="entry name" value="PROTEIN_KINASE_ATP"/>
    <property type="match status" value="1"/>
</dbReference>
<evidence type="ECO:0000256" key="19">
    <source>
        <dbReference type="ARBA" id="ARBA00023180"/>
    </source>
</evidence>
<evidence type="ECO:0000256" key="6">
    <source>
        <dbReference type="ARBA" id="ARBA00022527"/>
    </source>
</evidence>
<dbReference type="FunFam" id="3.80.10.10:FF:000288">
    <property type="entry name" value="LRR receptor-like serine/threonine-protein kinase EFR"/>
    <property type="match status" value="1"/>
</dbReference>
<dbReference type="Pfam" id="PF07714">
    <property type="entry name" value="PK_Tyr_Ser-Thr"/>
    <property type="match status" value="1"/>
</dbReference>
<feature type="chain" id="PRO_5044717818" description="non-specific serine/threonine protein kinase" evidence="24">
    <location>
        <begin position="23"/>
        <end position="1030"/>
    </location>
</feature>
<evidence type="ECO:0000256" key="22">
    <source>
        <dbReference type="PROSITE-ProRule" id="PRU10141"/>
    </source>
</evidence>
<feature type="transmembrane region" description="Helical" evidence="23">
    <location>
        <begin position="640"/>
        <end position="663"/>
    </location>
</feature>
<keyword evidence="11 24" id="KW-0732">Signal</keyword>
<evidence type="ECO:0000256" key="18">
    <source>
        <dbReference type="ARBA" id="ARBA00023170"/>
    </source>
</evidence>
<sequence>MLRRVLFCASAFLVCCIHFCTAYNVETDRQALLDFKKQINEDPLGVLSAWNESVPVCSWQGVSCGRKHPRVTSLNLDSCKLAGTISPSIGNLTFLSLLNLNNNSFVGNFPAEITRLFRLEFLWLSYNSLEGELPSNITLLSNLNVLDVYSNRLSGGIPSELGSLLYLQKLALSYNHFTGTIPASLGNLSYLNILEIQQTNLTGSIPNSFGRLTNLVILKLDTNNLYGVVPPSVFNLSALQMLDLGSNHFQGSLPSDLGNMLPNLQYFVIDHNSISGSIPASISNASNLVTLIMAHNQLEGQVPSLHGLEKLQNLVLFDNKLGIGDPATDLDFVYSLANSTMLTRFVVGNNKLSGKFPRIFCDFPMLSQLIAGQNQITGEIPFCIGNLTQLTYFDVRENNISGVIPHSIGRLHALYTFFLADNQLSGHIPSSIGNLTQLTQFVVYGNNLEGDIPSSLGNCRNLLALDLSSNNLSGEIPAQVLRLSTLSITLDLSNNRLTGPLPDEVGGLVNLQNLFVSDNLLSGEIPSTLGSCVELEGLYMQGNFFQGLIPKALAYTSLRSLQFLDLSRNNLSGNIPESLQGLHLKLLNLSYNNLQGEVPTLAVFSNATGFSILGNAKLCGGPPALQLHHCKGSHKNHYKMALLLGIPGLVIVLVAIVSLYTVFHNKGAKTPTDMEKASTNLSLYTIFPRLRSKETPLSDLEKALTNLSYQMLHQATDGFSSENLIGSGASGMVYKGTLEDVKTVLAIKIFNLEHRAASKSFIAECKALRSIRHRNLIKVITACSSLDYKGNDFKAIVYEYMAKGSLDDWLHPSHGITRADNSDDAPRNLNLRQRLEIAIDVAFALEYLHHNCGSSVIHCDLKPSNVLLDEDMVAHVGDFGLAKFLSQGILSENQSSSMGVRGTVGYAPPEYGMGNEISICGDVYSFGILLLEMFTGKRPTDGVFKEGRSLRDFVNAAISEQDIGIVDDALLQDMATEDSSSQIVFEAVISVLETGLACSVELPQERPDMTDIVEKLSSIQTRLQGRRTQQ</sequence>
<evidence type="ECO:0000256" key="8">
    <source>
        <dbReference type="ARBA" id="ARBA00022614"/>
    </source>
</evidence>
<keyword evidence="18" id="KW-0675">Receptor</keyword>
<evidence type="ECO:0000256" key="2">
    <source>
        <dbReference type="ARBA" id="ARBA00008684"/>
    </source>
</evidence>
<dbReference type="InterPro" id="IPR017441">
    <property type="entry name" value="Protein_kinase_ATP_BS"/>
</dbReference>
<dbReference type="InterPro" id="IPR000719">
    <property type="entry name" value="Prot_kinase_dom"/>
</dbReference>
<keyword evidence="8" id="KW-0433">Leucine-rich repeat</keyword>
<evidence type="ECO:0000256" key="12">
    <source>
        <dbReference type="ARBA" id="ARBA00022737"/>
    </source>
</evidence>
<dbReference type="InterPro" id="IPR001611">
    <property type="entry name" value="Leu-rich_rpt"/>
</dbReference>
<comment type="similarity">
    <text evidence="3">Belongs to the RLP family.</text>
</comment>
<dbReference type="EMBL" id="JBDFQZ010000009">
    <property type="protein sequence ID" value="KAK9691135.1"/>
    <property type="molecule type" value="Genomic_DNA"/>
</dbReference>
<dbReference type="EC" id="2.7.11.1" evidence="4"/>
<dbReference type="InterPro" id="IPR008271">
    <property type="entry name" value="Ser/Thr_kinase_AS"/>
</dbReference>
<dbReference type="Gene3D" id="3.30.200.20">
    <property type="entry name" value="Phosphorylase Kinase, domain 1"/>
    <property type="match status" value="1"/>
</dbReference>
<keyword evidence="6" id="KW-0723">Serine/threonine-protein kinase</keyword>
<protein>
    <recommendedName>
        <fullName evidence="4">non-specific serine/threonine protein kinase</fullName>
        <ecNumber evidence="4">2.7.11.1</ecNumber>
    </recommendedName>
</protein>
<keyword evidence="5" id="KW-1003">Cell membrane</keyword>
<evidence type="ECO:0000256" key="1">
    <source>
        <dbReference type="ARBA" id="ARBA00004251"/>
    </source>
</evidence>
<comment type="catalytic activity">
    <reaction evidence="20">
        <text>L-threonyl-[protein] + ATP = O-phospho-L-threonyl-[protein] + ADP + H(+)</text>
        <dbReference type="Rhea" id="RHEA:46608"/>
        <dbReference type="Rhea" id="RHEA-COMP:11060"/>
        <dbReference type="Rhea" id="RHEA-COMP:11605"/>
        <dbReference type="ChEBI" id="CHEBI:15378"/>
        <dbReference type="ChEBI" id="CHEBI:30013"/>
        <dbReference type="ChEBI" id="CHEBI:30616"/>
        <dbReference type="ChEBI" id="CHEBI:61977"/>
        <dbReference type="ChEBI" id="CHEBI:456216"/>
        <dbReference type="EC" id="2.7.11.1"/>
    </reaction>
</comment>
<keyword evidence="19" id="KW-0325">Glycoprotein</keyword>
<dbReference type="InterPro" id="IPR003591">
    <property type="entry name" value="Leu-rich_rpt_typical-subtyp"/>
</dbReference>
<dbReference type="GO" id="GO:0005524">
    <property type="term" value="F:ATP binding"/>
    <property type="evidence" value="ECO:0007669"/>
    <property type="project" value="UniProtKB-UniRule"/>
</dbReference>
<keyword evidence="27" id="KW-1185">Reference proteome</keyword>
<organism evidence="26 27">
    <name type="scientific">Saponaria officinalis</name>
    <name type="common">Common soapwort</name>
    <name type="synonym">Lychnis saponaria</name>
    <dbReference type="NCBI Taxonomy" id="3572"/>
    <lineage>
        <taxon>Eukaryota</taxon>
        <taxon>Viridiplantae</taxon>
        <taxon>Streptophyta</taxon>
        <taxon>Embryophyta</taxon>
        <taxon>Tracheophyta</taxon>
        <taxon>Spermatophyta</taxon>
        <taxon>Magnoliopsida</taxon>
        <taxon>eudicotyledons</taxon>
        <taxon>Gunneridae</taxon>
        <taxon>Pentapetalae</taxon>
        <taxon>Caryophyllales</taxon>
        <taxon>Caryophyllaceae</taxon>
        <taxon>Caryophylleae</taxon>
        <taxon>Saponaria</taxon>
    </lineage>
</organism>
<dbReference type="Gene3D" id="3.80.10.10">
    <property type="entry name" value="Ribonuclease Inhibitor"/>
    <property type="match status" value="4"/>
</dbReference>
<dbReference type="FunFam" id="3.80.10.10:FF:000275">
    <property type="entry name" value="Leucine-rich repeat receptor-like protein kinase"/>
    <property type="match status" value="1"/>
</dbReference>
<keyword evidence="15 22" id="KW-0067">ATP-binding</keyword>
<name>A0AAW1IM63_SAPOF</name>
<evidence type="ECO:0000256" key="13">
    <source>
        <dbReference type="ARBA" id="ARBA00022741"/>
    </source>
</evidence>
<dbReference type="PANTHER" id="PTHR27000">
    <property type="entry name" value="LEUCINE-RICH REPEAT RECEPTOR-LIKE PROTEIN KINASE FAMILY PROTEIN-RELATED"/>
    <property type="match status" value="1"/>
</dbReference>
<dbReference type="PROSITE" id="PS00108">
    <property type="entry name" value="PROTEIN_KINASE_ST"/>
    <property type="match status" value="1"/>
</dbReference>
<evidence type="ECO:0000259" key="25">
    <source>
        <dbReference type="PROSITE" id="PS50011"/>
    </source>
</evidence>
<evidence type="ECO:0000256" key="11">
    <source>
        <dbReference type="ARBA" id="ARBA00022729"/>
    </source>
</evidence>
<dbReference type="SMART" id="SM00220">
    <property type="entry name" value="S_TKc"/>
    <property type="match status" value="1"/>
</dbReference>
<evidence type="ECO:0000256" key="20">
    <source>
        <dbReference type="ARBA" id="ARBA00047899"/>
    </source>
</evidence>
<dbReference type="PRINTS" id="PR00019">
    <property type="entry name" value="LEURICHRPT"/>
</dbReference>
<keyword evidence="9" id="KW-0808">Transferase</keyword>
<evidence type="ECO:0000256" key="15">
    <source>
        <dbReference type="ARBA" id="ARBA00022840"/>
    </source>
</evidence>
<dbReference type="EMBL" id="JBDFQZ010000009">
    <property type="protein sequence ID" value="KAK9691134.1"/>
    <property type="molecule type" value="Genomic_DNA"/>
</dbReference>
<dbReference type="PANTHER" id="PTHR27000:SF777">
    <property type="entry name" value="PROTEIN KINASE DOMAIN-CONTAINING PROTEIN"/>
    <property type="match status" value="1"/>
</dbReference>
<dbReference type="GO" id="GO:0004674">
    <property type="term" value="F:protein serine/threonine kinase activity"/>
    <property type="evidence" value="ECO:0007669"/>
    <property type="project" value="UniProtKB-KW"/>
</dbReference>
<evidence type="ECO:0000313" key="27">
    <source>
        <dbReference type="Proteomes" id="UP001443914"/>
    </source>
</evidence>
<dbReference type="InterPro" id="IPR032675">
    <property type="entry name" value="LRR_dom_sf"/>
</dbReference>
<dbReference type="FunFam" id="1.10.510.10:FF:000358">
    <property type="entry name" value="Putative leucine-rich repeat receptor-like serine/threonine-protein kinase"/>
    <property type="match status" value="1"/>
</dbReference>
<keyword evidence="13 22" id="KW-0547">Nucleotide-binding</keyword>
<proteinExistence type="inferred from homology"/>
<dbReference type="Proteomes" id="UP001443914">
    <property type="component" value="Unassembled WGS sequence"/>
</dbReference>
<evidence type="ECO:0000313" key="26">
    <source>
        <dbReference type="EMBL" id="KAK9691134.1"/>
    </source>
</evidence>
<keyword evidence="7" id="KW-0597">Phosphoprotein</keyword>
<dbReference type="Pfam" id="PF08263">
    <property type="entry name" value="LRRNT_2"/>
    <property type="match status" value="1"/>
</dbReference>
<keyword evidence="17 23" id="KW-0472">Membrane</keyword>
<evidence type="ECO:0000256" key="14">
    <source>
        <dbReference type="ARBA" id="ARBA00022777"/>
    </source>
</evidence>
<dbReference type="AlphaFoldDB" id="A0AAW1IM63"/>
<feature type="binding site" evidence="22">
    <location>
        <position position="748"/>
    </location>
    <ligand>
        <name>ATP</name>
        <dbReference type="ChEBI" id="CHEBI:30616"/>
    </ligand>
</feature>
<evidence type="ECO:0000256" key="16">
    <source>
        <dbReference type="ARBA" id="ARBA00022989"/>
    </source>
</evidence>
<evidence type="ECO:0000256" key="24">
    <source>
        <dbReference type="SAM" id="SignalP"/>
    </source>
</evidence>
<feature type="domain" description="Protein kinase" evidence="25">
    <location>
        <begin position="719"/>
        <end position="989"/>
    </location>
</feature>
<feature type="signal peptide" evidence="24">
    <location>
        <begin position="1"/>
        <end position="22"/>
    </location>
</feature>
<dbReference type="Pfam" id="PF00560">
    <property type="entry name" value="LRR_1"/>
    <property type="match status" value="12"/>
</dbReference>
<dbReference type="InterPro" id="IPR013210">
    <property type="entry name" value="LRR_N_plant-typ"/>
</dbReference>
<comment type="catalytic activity">
    <reaction evidence="21">
        <text>L-seryl-[protein] + ATP = O-phospho-L-seryl-[protein] + ADP + H(+)</text>
        <dbReference type="Rhea" id="RHEA:17989"/>
        <dbReference type="Rhea" id="RHEA-COMP:9863"/>
        <dbReference type="Rhea" id="RHEA-COMP:11604"/>
        <dbReference type="ChEBI" id="CHEBI:15378"/>
        <dbReference type="ChEBI" id="CHEBI:29999"/>
        <dbReference type="ChEBI" id="CHEBI:30616"/>
        <dbReference type="ChEBI" id="CHEBI:83421"/>
        <dbReference type="ChEBI" id="CHEBI:456216"/>
        <dbReference type="EC" id="2.7.11.1"/>
    </reaction>
</comment>
<accession>A0AAW1IM63</accession>
<dbReference type="GO" id="GO:0005886">
    <property type="term" value="C:plasma membrane"/>
    <property type="evidence" value="ECO:0007669"/>
    <property type="project" value="UniProtKB-SubCell"/>
</dbReference>
<evidence type="ECO:0000256" key="5">
    <source>
        <dbReference type="ARBA" id="ARBA00022475"/>
    </source>
</evidence>
<keyword evidence="10 23" id="KW-0812">Transmembrane</keyword>
<comment type="subcellular location">
    <subcellularLocation>
        <location evidence="1">Cell membrane</location>
        <topology evidence="1">Single-pass type I membrane protein</topology>
    </subcellularLocation>
</comment>
<evidence type="ECO:0000256" key="3">
    <source>
        <dbReference type="ARBA" id="ARBA00009592"/>
    </source>
</evidence>
<evidence type="ECO:0000256" key="23">
    <source>
        <dbReference type="SAM" id="Phobius"/>
    </source>
</evidence>
<reference evidence="26 27" key="1">
    <citation type="submission" date="2024-03" db="EMBL/GenBank/DDBJ databases">
        <title>WGS assembly of Saponaria officinalis var. Norfolk2.</title>
        <authorList>
            <person name="Jenkins J."/>
            <person name="Shu S."/>
            <person name="Grimwood J."/>
            <person name="Barry K."/>
            <person name="Goodstein D."/>
            <person name="Schmutz J."/>
            <person name="Leebens-Mack J."/>
            <person name="Osbourn A."/>
        </authorList>
    </citation>
    <scope>NUCLEOTIDE SEQUENCE [LARGE SCALE GENOMIC DNA]</scope>
    <source>
        <strain evidence="27">cv. Norfolk2</strain>
        <strain evidence="26">JIC</strain>
        <tissue evidence="26">Leaf</tissue>
    </source>
</reference>
<keyword evidence="12" id="KW-0677">Repeat</keyword>
<evidence type="ECO:0000256" key="17">
    <source>
        <dbReference type="ARBA" id="ARBA00023136"/>
    </source>
</evidence>
<dbReference type="SUPFAM" id="SSF52058">
    <property type="entry name" value="L domain-like"/>
    <property type="match status" value="2"/>
</dbReference>
<evidence type="ECO:0000256" key="10">
    <source>
        <dbReference type="ARBA" id="ARBA00022692"/>
    </source>
</evidence>
<dbReference type="InterPro" id="IPR011009">
    <property type="entry name" value="Kinase-like_dom_sf"/>
</dbReference>
<keyword evidence="16 23" id="KW-1133">Transmembrane helix</keyword>
<keyword evidence="14" id="KW-0418">Kinase</keyword>
<evidence type="ECO:0000256" key="21">
    <source>
        <dbReference type="ARBA" id="ARBA00048679"/>
    </source>
</evidence>
<evidence type="ECO:0000256" key="7">
    <source>
        <dbReference type="ARBA" id="ARBA00022553"/>
    </source>
</evidence>
<dbReference type="PROSITE" id="PS50011">
    <property type="entry name" value="PROTEIN_KINASE_DOM"/>
    <property type="match status" value="1"/>
</dbReference>